<proteinExistence type="predicted"/>
<organism evidence="2 3">
    <name type="scientific">Sorghum bicolor</name>
    <name type="common">Sorghum</name>
    <name type="synonym">Sorghum vulgare</name>
    <dbReference type="NCBI Taxonomy" id="4558"/>
    <lineage>
        <taxon>Eukaryota</taxon>
        <taxon>Viridiplantae</taxon>
        <taxon>Streptophyta</taxon>
        <taxon>Embryophyta</taxon>
        <taxon>Tracheophyta</taxon>
        <taxon>Spermatophyta</taxon>
        <taxon>Magnoliopsida</taxon>
        <taxon>Liliopsida</taxon>
        <taxon>Poales</taxon>
        <taxon>Poaceae</taxon>
        <taxon>PACMAD clade</taxon>
        <taxon>Panicoideae</taxon>
        <taxon>Andropogonodae</taxon>
        <taxon>Andropogoneae</taxon>
        <taxon>Sorghinae</taxon>
        <taxon>Sorghum</taxon>
    </lineage>
</organism>
<dbReference type="PANTHER" id="PTHR31549">
    <property type="entry name" value="PROTEIN, PUTATIVE (DUF247)-RELATED-RELATED"/>
    <property type="match status" value="1"/>
</dbReference>
<dbReference type="EMBL" id="CM027687">
    <property type="protein sequence ID" value="KAG0521757.1"/>
    <property type="molecule type" value="Genomic_DNA"/>
</dbReference>
<reference evidence="2" key="1">
    <citation type="journal article" date="2019" name="BMC Genomics">
        <title>A new reference genome for Sorghum bicolor reveals high levels of sequence similarity between sweet and grain genotypes: implications for the genetics of sugar metabolism.</title>
        <authorList>
            <person name="Cooper E.A."/>
            <person name="Brenton Z.W."/>
            <person name="Flinn B.S."/>
            <person name="Jenkins J."/>
            <person name="Shu S."/>
            <person name="Flowers D."/>
            <person name="Luo F."/>
            <person name="Wang Y."/>
            <person name="Xia P."/>
            <person name="Barry K."/>
            <person name="Daum C."/>
            <person name="Lipzen A."/>
            <person name="Yoshinaga Y."/>
            <person name="Schmutz J."/>
            <person name="Saski C."/>
            <person name="Vermerris W."/>
            <person name="Kresovich S."/>
        </authorList>
    </citation>
    <scope>NUCLEOTIDE SEQUENCE</scope>
</reference>
<sequence length="433" mass="49269">MAAAWDSATPVTADQTTVNITTDHVGDEAADASSGTIIDKVQEELKRAADKVEAEFSKNEAKMHRYLPSFRGLMSKDDRYFVPRCVAIGPYHHRAAAYLHQAEEMKRAAAYYFICERQSSGHSAEVIYARILSVAGDARSCYDDDAVLAGIIPQADFATMMFQDACFLLQYIMHANGVASQLPESLRRWFVANEDSIQRDIFLLENQVPWLVLDTLIYKPAHLLDLLRHCQSGSSSSKSRTISWGLPAESLPEYSSAIDLAEMGIQLKTNRTAKFSDTRLARGFLFSNLFLAPLVMDDLNACWLVNMLAFEIAAGTRYTNTSYVTSYVLLIAMLMDREEDVHELRVKRILHGDFSDQRTLSFLKDLLDLFDYWTDQHSDFMADLQDYRRKRWMWISLHKFIYNNLKSIVTVLSIISVLVGIFKTLFSISMKQH</sequence>
<dbReference type="Proteomes" id="UP000807115">
    <property type="component" value="Chromosome 8"/>
</dbReference>
<protein>
    <submittedName>
        <fullName evidence="2">Uncharacterized protein</fullName>
    </submittedName>
</protein>
<comment type="caution">
    <text evidence="2">The sequence shown here is derived from an EMBL/GenBank/DDBJ whole genome shotgun (WGS) entry which is preliminary data.</text>
</comment>
<keyword evidence="1" id="KW-0472">Membrane</keyword>
<reference evidence="2" key="2">
    <citation type="submission" date="2020-10" db="EMBL/GenBank/DDBJ databases">
        <authorList>
            <person name="Cooper E.A."/>
            <person name="Brenton Z.W."/>
            <person name="Flinn B.S."/>
            <person name="Jenkins J."/>
            <person name="Shu S."/>
            <person name="Flowers D."/>
            <person name="Luo F."/>
            <person name="Wang Y."/>
            <person name="Xia P."/>
            <person name="Barry K."/>
            <person name="Daum C."/>
            <person name="Lipzen A."/>
            <person name="Yoshinaga Y."/>
            <person name="Schmutz J."/>
            <person name="Saski C."/>
            <person name="Vermerris W."/>
            <person name="Kresovich S."/>
        </authorList>
    </citation>
    <scope>NUCLEOTIDE SEQUENCE</scope>
</reference>
<name>A0A921U7K1_SORBI</name>
<gene>
    <name evidence="2" type="ORF">BDA96_08G188800</name>
</gene>
<evidence type="ECO:0000313" key="3">
    <source>
        <dbReference type="Proteomes" id="UP000807115"/>
    </source>
</evidence>
<evidence type="ECO:0000256" key="1">
    <source>
        <dbReference type="SAM" id="Phobius"/>
    </source>
</evidence>
<dbReference type="InterPro" id="IPR004158">
    <property type="entry name" value="DUF247_pln"/>
</dbReference>
<accession>A0A921U7K1</accession>
<dbReference type="Pfam" id="PF03140">
    <property type="entry name" value="DUF247"/>
    <property type="match status" value="2"/>
</dbReference>
<dbReference type="AlphaFoldDB" id="A0A921U7K1"/>
<feature type="transmembrane region" description="Helical" evidence="1">
    <location>
        <begin position="407"/>
        <end position="426"/>
    </location>
</feature>
<evidence type="ECO:0000313" key="2">
    <source>
        <dbReference type="EMBL" id="KAG0521757.1"/>
    </source>
</evidence>
<keyword evidence="1" id="KW-1133">Transmembrane helix</keyword>
<dbReference type="PANTHER" id="PTHR31549:SF256">
    <property type="entry name" value="EXPRESSED PROTEIN"/>
    <property type="match status" value="1"/>
</dbReference>
<keyword evidence="1" id="KW-0812">Transmembrane</keyword>